<dbReference type="PANTHER" id="PTHR37544">
    <property type="entry name" value="SPRAY-RELATED"/>
    <property type="match status" value="1"/>
</dbReference>
<dbReference type="Pfam" id="PF11915">
    <property type="entry name" value="DUF3433"/>
    <property type="match status" value="1"/>
</dbReference>
<name>A0A090CA98_PODAN</name>
<feature type="transmembrane region" description="Helical" evidence="2">
    <location>
        <begin position="380"/>
        <end position="405"/>
    </location>
</feature>
<dbReference type="EMBL" id="FO904936">
    <property type="protein sequence ID" value="CDP24091.1"/>
    <property type="molecule type" value="Genomic_DNA"/>
</dbReference>
<proteinExistence type="predicted"/>
<feature type="transmembrane region" description="Helical" evidence="2">
    <location>
        <begin position="761"/>
        <end position="785"/>
    </location>
</feature>
<evidence type="ECO:0000313" key="4">
    <source>
        <dbReference type="Proteomes" id="UP000001197"/>
    </source>
</evidence>
<keyword evidence="2" id="KW-1133">Transmembrane helix</keyword>
<feature type="region of interest" description="Disordered" evidence="1">
    <location>
        <begin position="600"/>
        <end position="626"/>
    </location>
</feature>
<feature type="compositionally biased region" description="Polar residues" evidence="1">
    <location>
        <begin position="66"/>
        <end position="82"/>
    </location>
</feature>
<reference evidence="3 4" key="1">
    <citation type="journal article" date="2008" name="Genome Biol.">
        <title>The genome sequence of the model ascomycete fungus Podospora anserina.</title>
        <authorList>
            <person name="Espagne E."/>
            <person name="Lespinet O."/>
            <person name="Malagnac F."/>
            <person name="Da Silva C."/>
            <person name="Jaillon O."/>
            <person name="Porcel B.M."/>
            <person name="Couloux A."/>
            <person name="Aury J.-M."/>
            <person name="Segurens B."/>
            <person name="Poulain J."/>
            <person name="Anthouard V."/>
            <person name="Grossetete S."/>
            <person name="Khalili H."/>
            <person name="Coppin E."/>
            <person name="Dequard-Chablat M."/>
            <person name="Picard M."/>
            <person name="Contamine V."/>
            <person name="Arnaise S."/>
            <person name="Bourdais A."/>
            <person name="Berteaux-Lecellier V."/>
            <person name="Gautheret D."/>
            <person name="de Vries R.P."/>
            <person name="Battaglia E."/>
            <person name="Coutinho P.M."/>
            <person name="Danchin E.G.J."/>
            <person name="Henrissat B."/>
            <person name="El Khoury R."/>
            <person name="Sainsard-Chanet A."/>
            <person name="Boivin A."/>
            <person name="Pinan-Lucarre B."/>
            <person name="Sellem C.H."/>
            <person name="Debuchy R."/>
            <person name="Wincker P."/>
            <person name="Weissenbach J."/>
            <person name="Silar P."/>
        </authorList>
    </citation>
    <scope>NUCLEOTIDE SEQUENCE [LARGE SCALE GENOMIC DNA]</scope>
    <source>
        <strain evidence="4">S / ATCC MYA-4624 / DSM 980 / FGSC 10383</strain>
    </source>
</reference>
<dbReference type="InParanoid" id="A0A090CA98"/>
<keyword evidence="2" id="KW-0472">Membrane</keyword>
<feature type="region of interest" description="Disordered" evidence="1">
    <location>
        <begin position="213"/>
        <end position="288"/>
    </location>
</feature>
<dbReference type="InterPro" id="IPR021840">
    <property type="entry name" value="DUF3433"/>
</dbReference>
<protein>
    <submittedName>
        <fullName evidence="3">Phosphoribosylaminoimidazole-succinocarboxamide synthase</fullName>
    </submittedName>
</protein>
<evidence type="ECO:0000256" key="2">
    <source>
        <dbReference type="SAM" id="Phobius"/>
    </source>
</evidence>
<evidence type="ECO:0000256" key="1">
    <source>
        <dbReference type="SAM" id="MobiDB-lite"/>
    </source>
</evidence>
<sequence>MTRLSPPFHPVFASITIQLAVSPKRHELPEQQTAAASCVHRQTPPPSIGLPCSRPILGTHLQYNLAQQQHPRSHSNSSSEVTPPQRDEGHAASASHPSSLPPPPPPQTQTQFSHFTARPTSTTTYSEPDYGADQIHNPPSVARAHGQPVIVEGPYLRGTNMASPPGYQQPDWEPAFNARMLTDFREDLARMDGVITPGVDDTPYIHQAIEALTRRDRDTGYSANESSSSDSAQAGPSIYPNQPHRQVYQHPQQTPRPISTGPIQEGDEVLQPPNPQFSKPNPAASADSLAESLLKGARKPAQPHEWRPVEREEILNRTGEWKAQGVPPLTFRPWPLRAPALFGFMAMCVLMIAALAFGAVWSHQKQGLVGWDDIVGGRYFVFRILPQLIGAVFLLYAQFIITTIFRILPFVRLASHDPQVRDGAVYQRLYPSFLWPKFVGPWNVWVPIFATWLMNFTIPLQSSLFTVILAEEGEERQWVWATCQGVAWALVGLYLLLLISTIIVWRFWATTEKTGLIWDPRSLADYIAIVSETNTATDYRGTQLARGIEGIRFALRRRAHDRLGYWTWKDGRPGFWHTLGSPMDNESNLLPFPDVTSGQRMEKQPFNNQSPLIENPDHHPDLETSDPNATIRHRYLPWSLRTSQLLWFIIASVILLAALFVVSFLPSTRISKGFTPGLRADPQPGAFSAADFLYAFVPSLLGMMLFLSFQHITTHFLILTPWAALSSRGGCRAEEGLLVDYPACLPLESSFKALRNKHFRAAFLSFSSTLFLAIPVLAGGMFMALTKLSRTRREEDGVVVEDWEQEVRMYANMPAYTLLLAVLGLYLVALVSLVPKRKEVGMPHGVGCLAEVAGYLVNNELREELAFKRCVNKEELLERMGAGGRGNGGIDMSPRWYFGFGGEGVAGVPLIGGEQQQNGGMESELGIRRLRRFTEKRRVRKSMIRRGNDGLSL</sequence>
<reference evidence="4" key="2">
    <citation type="journal article" date="2014" name="Genetics">
        <title>Maintaining two mating types: Structure of the mating type locus and its role in heterokaryosis in Podospora anserina.</title>
        <authorList>
            <person name="Grognet P."/>
            <person name="Bidard F."/>
            <person name="Kuchly C."/>
            <person name="Tong L.C.H."/>
            <person name="Coppin E."/>
            <person name="Benkhali J.A."/>
            <person name="Couloux A."/>
            <person name="Wincker P."/>
            <person name="Debuchy R."/>
            <person name="Silar P."/>
        </authorList>
    </citation>
    <scope>GENOME REANNOTATION</scope>
    <source>
        <strain evidence="4">S / ATCC MYA-4624 / DSM 980 / FGSC 10383</strain>
    </source>
</reference>
<feature type="transmembrane region" description="Helical" evidence="2">
    <location>
        <begin position="478"/>
        <end position="505"/>
    </location>
</feature>
<dbReference type="eggNOG" id="ENOG502SKGN">
    <property type="taxonomic scope" value="Eukaryota"/>
</dbReference>
<accession>A0A090CA98</accession>
<dbReference type="PANTHER" id="PTHR37544:SF1">
    <property type="entry name" value="PHOSPHORIBOSYLAMINOIMIDAZOLE-SUCCINOCARBOXAMIDE SYNTHASE"/>
    <property type="match status" value="1"/>
</dbReference>
<feature type="transmembrane region" description="Helical" evidence="2">
    <location>
        <begin position="340"/>
        <end position="360"/>
    </location>
</feature>
<feature type="transmembrane region" description="Helical" evidence="2">
    <location>
        <begin position="685"/>
        <end position="707"/>
    </location>
</feature>
<feature type="transmembrane region" description="Helical" evidence="2">
    <location>
        <begin position="645"/>
        <end position="665"/>
    </location>
</feature>
<dbReference type="Proteomes" id="UP000001197">
    <property type="component" value="Chromosome 1"/>
</dbReference>
<feature type="region of interest" description="Disordered" evidence="1">
    <location>
        <begin position="66"/>
        <end position="142"/>
    </location>
</feature>
<feature type="compositionally biased region" description="Polar residues" evidence="1">
    <location>
        <begin position="239"/>
        <end position="257"/>
    </location>
</feature>
<feature type="transmembrane region" description="Helical" evidence="2">
    <location>
        <begin position="813"/>
        <end position="834"/>
    </location>
</feature>
<evidence type="ECO:0000313" key="3">
    <source>
        <dbReference type="EMBL" id="CDP24091.1"/>
    </source>
</evidence>
<feature type="compositionally biased region" description="Low complexity" evidence="1">
    <location>
        <begin position="222"/>
        <end position="237"/>
    </location>
</feature>
<keyword evidence="4" id="KW-1185">Reference proteome</keyword>
<dbReference type="AlphaFoldDB" id="A0A090CA98"/>
<organism evidence="3 4">
    <name type="scientific">Podospora anserina (strain S / ATCC MYA-4624 / DSM 980 / FGSC 10383)</name>
    <name type="common">Pleurage anserina</name>
    <dbReference type="NCBI Taxonomy" id="515849"/>
    <lineage>
        <taxon>Eukaryota</taxon>
        <taxon>Fungi</taxon>
        <taxon>Dikarya</taxon>
        <taxon>Ascomycota</taxon>
        <taxon>Pezizomycotina</taxon>
        <taxon>Sordariomycetes</taxon>
        <taxon>Sordariomycetidae</taxon>
        <taxon>Sordariales</taxon>
        <taxon>Podosporaceae</taxon>
        <taxon>Podospora</taxon>
        <taxon>Podospora anserina</taxon>
    </lineage>
</organism>
<feature type="region of interest" description="Disordered" evidence="1">
    <location>
        <begin position="26"/>
        <end position="54"/>
    </location>
</feature>
<keyword evidence="2" id="KW-0812">Transmembrane</keyword>